<dbReference type="EMBL" id="JANPWB010000004">
    <property type="protein sequence ID" value="KAJ1193741.1"/>
    <property type="molecule type" value="Genomic_DNA"/>
</dbReference>
<keyword evidence="3" id="KW-1185">Reference proteome</keyword>
<evidence type="ECO:0000256" key="1">
    <source>
        <dbReference type="SAM" id="MobiDB-lite"/>
    </source>
</evidence>
<evidence type="ECO:0000313" key="3">
    <source>
        <dbReference type="Proteomes" id="UP001066276"/>
    </source>
</evidence>
<name>A0AAV7UYV0_PLEWA</name>
<feature type="region of interest" description="Disordered" evidence="1">
    <location>
        <begin position="26"/>
        <end position="69"/>
    </location>
</feature>
<organism evidence="2 3">
    <name type="scientific">Pleurodeles waltl</name>
    <name type="common">Iberian ribbed newt</name>
    <dbReference type="NCBI Taxonomy" id="8319"/>
    <lineage>
        <taxon>Eukaryota</taxon>
        <taxon>Metazoa</taxon>
        <taxon>Chordata</taxon>
        <taxon>Craniata</taxon>
        <taxon>Vertebrata</taxon>
        <taxon>Euteleostomi</taxon>
        <taxon>Amphibia</taxon>
        <taxon>Batrachia</taxon>
        <taxon>Caudata</taxon>
        <taxon>Salamandroidea</taxon>
        <taxon>Salamandridae</taxon>
        <taxon>Pleurodelinae</taxon>
        <taxon>Pleurodeles</taxon>
    </lineage>
</organism>
<protein>
    <submittedName>
        <fullName evidence="2">Uncharacterized protein</fullName>
    </submittedName>
</protein>
<sequence length="251" mass="25635">MGLLHTFGRLHQSRGLRCVRLSELSATTAGPTSAPTPPARSRSRGEWPISGHSGARPPQHQGTAGQAQIEGRRPIWAVCPHLLWIPMRSARWHSCGARAQDPRSPPTERGPTGITEASGRSGPLGLCPHWSVASAPRAQALSEGEEGPTAAKSVAPPLVLVTCITAVAGARAPSPSHPSHLCSSSTSDRGFGAASGAAAGGHGPSAILVAGPDSSRSDSSLASLRSLAPRNIPGSTGRCFRVEINSASSGG</sequence>
<dbReference type="AlphaFoldDB" id="A0AAV7UYV0"/>
<reference evidence="2" key="1">
    <citation type="journal article" date="2022" name="bioRxiv">
        <title>Sequencing and chromosome-scale assembly of the giantPleurodeles waltlgenome.</title>
        <authorList>
            <person name="Brown T."/>
            <person name="Elewa A."/>
            <person name="Iarovenko S."/>
            <person name="Subramanian E."/>
            <person name="Araus A.J."/>
            <person name="Petzold A."/>
            <person name="Susuki M."/>
            <person name="Suzuki K.-i.T."/>
            <person name="Hayashi T."/>
            <person name="Toyoda A."/>
            <person name="Oliveira C."/>
            <person name="Osipova E."/>
            <person name="Leigh N.D."/>
            <person name="Simon A."/>
            <person name="Yun M.H."/>
        </authorList>
    </citation>
    <scope>NUCLEOTIDE SEQUENCE</scope>
    <source>
        <strain evidence="2">20211129_DDA</strain>
        <tissue evidence="2">Liver</tissue>
    </source>
</reference>
<comment type="caution">
    <text evidence="2">The sequence shown here is derived from an EMBL/GenBank/DDBJ whole genome shotgun (WGS) entry which is preliminary data.</text>
</comment>
<feature type="compositionally biased region" description="Low complexity" evidence="1">
    <location>
        <begin position="173"/>
        <end position="197"/>
    </location>
</feature>
<feature type="region of interest" description="Disordered" evidence="1">
    <location>
        <begin position="171"/>
        <end position="200"/>
    </location>
</feature>
<dbReference type="Proteomes" id="UP001066276">
    <property type="component" value="Chromosome 2_2"/>
</dbReference>
<gene>
    <name evidence="2" type="ORF">NDU88_003037</name>
</gene>
<proteinExistence type="predicted"/>
<evidence type="ECO:0000313" key="2">
    <source>
        <dbReference type="EMBL" id="KAJ1193741.1"/>
    </source>
</evidence>
<feature type="region of interest" description="Disordered" evidence="1">
    <location>
        <begin position="96"/>
        <end position="122"/>
    </location>
</feature>
<accession>A0AAV7UYV0</accession>